<evidence type="ECO:0000256" key="6">
    <source>
        <dbReference type="ARBA" id="ARBA00022989"/>
    </source>
</evidence>
<keyword evidence="9" id="KW-0594">Phospholipid biosynthesis</keyword>
<dbReference type="InterPro" id="IPR000462">
    <property type="entry name" value="CDP-OH_P_trans"/>
</dbReference>
<dbReference type="PROSITE" id="PS00379">
    <property type="entry name" value="CDP_ALCOHOL_P_TRANSF"/>
    <property type="match status" value="1"/>
</dbReference>
<evidence type="ECO:0000313" key="15">
    <source>
        <dbReference type="Proteomes" id="UP000281738"/>
    </source>
</evidence>
<dbReference type="InterPro" id="IPR004570">
    <property type="entry name" value="Phosphatidylglycerol_P_synth"/>
</dbReference>
<evidence type="ECO:0000256" key="7">
    <source>
        <dbReference type="ARBA" id="ARBA00023098"/>
    </source>
</evidence>
<feature type="transmembrane region" description="Helical" evidence="13">
    <location>
        <begin position="12"/>
        <end position="34"/>
    </location>
</feature>
<keyword evidence="15" id="KW-1185">Reference proteome</keyword>
<sequence>MTDSGRTVSNWNVPNALTTLRIVMVPFFGWALLHDGGQDLTWRWVAWALFAVAMLTDKIDGDLARKHDLVTDFGKIADPIADKAMTGMALIGLAIIADFLPAWLWWTVTVVVLVREWGVTAARLSVAREVVMPAKQSGKVKTTMQVVALGGFVAPFGLLEGGLETIGDALWWLSAAALLVAVVLTLTSGWEFARDVVRHRAGRPTTAERQAQD</sequence>
<evidence type="ECO:0000256" key="5">
    <source>
        <dbReference type="ARBA" id="ARBA00022692"/>
    </source>
</evidence>
<evidence type="ECO:0000256" key="3">
    <source>
        <dbReference type="ARBA" id="ARBA00022516"/>
    </source>
</evidence>
<name>A0A3N2CWZ6_9ACTN</name>
<evidence type="ECO:0000256" key="12">
    <source>
        <dbReference type="RuleBase" id="RU003750"/>
    </source>
</evidence>
<dbReference type="Proteomes" id="UP000281738">
    <property type="component" value="Unassembled WGS sequence"/>
</dbReference>
<dbReference type="EC" id="2.7.8.5" evidence="11"/>
<organism evidence="14 15">
    <name type="scientific">Nocardioides aurantiacus</name>
    <dbReference type="NCBI Taxonomy" id="86796"/>
    <lineage>
        <taxon>Bacteria</taxon>
        <taxon>Bacillati</taxon>
        <taxon>Actinomycetota</taxon>
        <taxon>Actinomycetes</taxon>
        <taxon>Propionibacteriales</taxon>
        <taxon>Nocardioidaceae</taxon>
        <taxon>Nocardioides</taxon>
    </lineage>
</organism>
<dbReference type="RefSeq" id="WP_123391687.1">
    <property type="nucleotide sequence ID" value="NZ_RKHO01000001.1"/>
</dbReference>
<evidence type="ECO:0000256" key="13">
    <source>
        <dbReference type="SAM" id="Phobius"/>
    </source>
</evidence>
<evidence type="ECO:0000256" key="9">
    <source>
        <dbReference type="ARBA" id="ARBA00023209"/>
    </source>
</evidence>
<comment type="subcellular location">
    <subcellularLocation>
        <location evidence="1">Membrane</location>
        <topology evidence="1">Multi-pass membrane protein</topology>
    </subcellularLocation>
</comment>
<proteinExistence type="inferred from homology"/>
<dbReference type="GO" id="GO:0008444">
    <property type="term" value="F:CDP-diacylglycerol-glycerol-3-phosphate 3-phosphatidyltransferase activity"/>
    <property type="evidence" value="ECO:0007669"/>
    <property type="project" value="UniProtKB-UniRule"/>
</dbReference>
<keyword evidence="8 13" id="KW-0472">Membrane</keyword>
<dbReference type="UniPathway" id="UPA00085"/>
<evidence type="ECO:0000256" key="1">
    <source>
        <dbReference type="ARBA" id="ARBA00004141"/>
    </source>
</evidence>
<feature type="transmembrane region" description="Helical" evidence="13">
    <location>
        <begin position="80"/>
        <end position="97"/>
    </location>
</feature>
<feature type="transmembrane region" description="Helical" evidence="13">
    <location>
        <begin position="146"/>
        <end position="163"/>
    </location>
</feature>
<comment type="similarity">
    <text evidence="2 12">Belongs to the CDP-alcohol phosphatidyltransferase class-I family.</text>
</comment>
<dbReference type="OrthoDB" id="9796672at2"/>
<keyword evidence="7" id="KW-0443">Lipid metabolism</keyword>
<protein>
    <recommendedName>
        <fullName evidence="11">CDP-diacylglycerol--glycerol-3-phosphate 3-phosphatidyltransferase</fullName>
        <ecNumber evidence="11">2.7.8.5</ecNumber>
    </recommendedName>
</protein>
<feature type="transmembrane region" description="Helical" evidence="13">
    <location>
        <begin position="169"/>
        <end position="193"/>
    </location>
</feature>
<keyword evidence="6 13" id="KW-1133">Transmembrane helix</keyword>
<dbReference type="EMBL" id="RKHO01000001">
    <property type="protein sequence ID" value="ROR92072.1"/>
    <property type="molecule type" value="Genomic_DNA"/>
</dbReference>
<dbReference type="PIRSF" id="PIRSF000847">
    <property type="entry name" value="Phos_ph_gly_syn"/>
    <property type="match status" value="1"/>
</dbReference>
<evidence type="ECO:0000256" key="2">
    <source>
        <dbReference type="ARBA" id="ARBA00010441"/>
    </source>
</evidence>
<dbReference type="PANTHER" id="PTHR14269:SF52">
    <property type="entry name" value="PHOSPHATIDYLGLYCEROPHOSPHATE SYNTHASE-RELATED"/>
    <property type="match status" value="1"/>
</dbReference>
<dbReference type="InterPro" id="IPR050324">
    <property type="entry name" value="CDP-alcohol_PTase-I"/>
</dbReference>
<keyword evidence="4 12" id="KW-0808">Transferase</keyword>
<keyword evidence="10" id="KW-1208">Phospholipid metabolism</keyword>
<evidence type="ECO:0000256" key="4">
    <source>
        <dbReference type="ARBA" id="ARBA00022679"/>
    </source>
</evidence>
<dbReference type="InterPro" id="IPR048254">
    <property type="entry name" value="CDP_ALCOHOL_P_TRANSF_CS"/>
</dbReference>
<dbReference type="Pfam" id="PF01066">
    <property type="entry name" value="CDP-OH_P_transf"/>
    <property type="match status" value="1"/>
</dbReference>
<dbReference type="NCBIfam" id="TIGR00560">
    <property type="entry name" value="pgsA"/>
    <property type="match status" value="1"/>
</dbReference>
<dbReference type="Gene3D" id="1.20.120.1760">
    <property type="match status" value="1"/>
</dbReference>
<keyword evidence="3" id="KW-0444">Lipid biosynthesis</keyword>
<dbReference type="GO" id="GO:0046474">
    <property type="term" value="P:glycerophospholipid biosynthetic process"/>
    <property type="evidence" value="ECO:0007669"/>
    <property type="project" value="TreeGrafter"/>
</dbReference>
<dbReference type="GO" id="GO:0016020">
    <property type="term" value="C:membrane"/>
    <property type="evidence" value="ECO:0007669"/>
    <property type="project" value="UniProtKB-SubCell"/>
</dbReference>
<accession>A0A3N2CWZ6</accession>
<comment type="caution">
    <text evidence="14">The sequence shown here is derived from an EMBL/GenBank/DDBJ whole genome shotgun (WGS) entry which is preliminary data.</text>
</comment>
<evidence type="ECO:0000313" key="14">
    <source>
        <dbReference type="EMBL" id="ROR92072.1"/>
    </source>
</evidence>
<dbReference type="PANTHER" id="PTHR14269">
    <property type="entry name" value="CDP-DIACYLGLYCEROL--GLYCEROL-3-PHOSPHATE 3-PHOSPHATIDYLTRANSFERASE-RELATED"/>
    <property type="match status" value="1"/>
</dbReference>
<evidence type="ECO:0000256" key="8">
    <source>
        <dbReference type="ARBA" id="ARBA00023136"/>
    </source>
</evidence>
<reference evidence="14 15" key="1">
    <citation type="submission" date="2018-11" db="EMBL/GenBank/DDBJ databases">
        <title>Sequencing the genomes of 1000 actinobacteria strains.</title>
        <authorList>
            <person name="Klenk H.-P."/>
        </authorList>
    </citation>
    <scope>NUCLEOTIDE SEQUENCE [LARGE SCALE GENOMIC DNA]</scope>
    <source>
        <strain evidence="14 15">DSM 12652</strain>
    </source>
</reference>
<gene>
    <name evidence="14" type="ORF">EDD33_2956</name>
</gene>
<dbReference type="InterPro" id="IPR043130">
    <property type="entry name" value="CDP-OH_PTrfase_TM_dom"/>
</dbReference>
<keyword evidence="5 13" id="KW-0812">Transmembrane</keyword>
<dbReference type="AlphaFoldDB" id="A0A3N2CWZ6"/>
<evidence type="ECO:0000256" key="11">
    <source>
        <dbReference type="NCBIfam" id="TIGR00560"/>
    </source>
</evidence>
<evidence type="ECO:0000256" key="10">
    <source>
        <dbReference type="ARBA" id="ARBA00023264"/>
    </source>
</evidence>